<dbReference type="Proteomes" id="UP000324194">
    <property type="component" value="Chromosome 1"/>
</dbReference>
<proteinExistence type="predicted"/>
<protein>
    <recommendedName>
        <fullName evidence="4">DUF4384 domain-containing protein</fullName>
    </recommendedName>
</protein>
<keyword evidence="3" id="KW-1185">Reference proteome</keyword>
<evidence type="ECO:0000313" key="2">
    <source>
        <dbReference type="EMBL" id="VVC75315.1"/>
    </source>
</evidence>
<feature type="signal peptide" evidence="1">
    <location>
        <begin position="1"/>
        <end position="23"/>
    </location>
</feature>
<evidence type="ECO:0000313" key="3">
    <source>
        <dbReference type="Proteomes" id="UP000324194"/>
    </source>
</evidence>
<dbReference type="AlphaFoldDB" id="A0A5E4PFC4"/>
<sequence length="127" mass="13747">MKSLFFFVSVILFTLFSSSTVLAASYPDGEIIFYNASDDLITAQVSSSSFGKFTLSANEQKNVAYSSLMQVCSSNPTNCKAHFYVNNVPAGSATINALTGKLVKMNLSMNIATAKNAQQVLRRVVIK</sequence>
<dbReference type="KEGG" id="asip:AQUSIP_06040"/>
<reference evidence="2 3" key="1">
    <citation type="submission" date="2019-08" db="EMBL/GenBank/DDBJ databases">
        <authorList>
            <person name="Guy L."/>
        </authorList>
    </citation>
    <scope>NUCLEOTIDE SEQUENCE [LARGE SCALE GENOMIC DNA]</scope>
    <source>
        <strain evidence="2 3">SGT-108</strain>
    </source>
</reference>
<gene>
    <name evidence="2" type="ORF">AQUSIP_06040</name>
</gene>
<dbReference type="RefSeq" id="WP_148338501.1">
    <property type="nucleotide sequence ID" value="NZ_LR699119.1"/>
</dbReference>
<feature type="chain" id="PRO_5023046064" description="DUF4384 domain-containing protein" evidence="1">
    <location>
        <begin position="24"/>
        <end position="127"/>
    </location>
</feature>
<evidence type="ECO:0000256" key="1">
    <source>
        <dbReference type="SAM" id="SignalP"/>
    </source>
</evidence>
<dbReference type="EMBL" id="LR699119">
    <property type="protein sequence ID" value="VVC75315.1"/>
    <property type="molecule type" value="Genomic_DNA"/>
</dbReference>
<accession>A0A5E4PFC4</accession>
<keyword evidence="1" id="KW-0732">Signal</keyword>
<evidence type="ECO:0008006" key="4">
    <source>
        <dbReference type="Google" id="ProtNLM"/>
    </source>
</evidence>
<organism evidence="2 3">
    <name type="scientific">Aquicella siphonis</name>
    <dbReference type="NCBI Taxonomy" id="254247"/>
    <lineage>
        <taxon>Bacteria</taxon>
        <taxon>Pseudomonadati</taxon>
        <taxon>Pseudomonadota</taxon>
        <taxon>Gammaproteobacteria</taxon>
        <taxon>Legionellales</taxon>
        <taxon>Coxiellaceae</taxon>
        <taxon>Aquicella</taxon>
    </lineage>
</organism>
<name>A0A5E4PFC4_9COXI</name>